<dbReference type="Proteomes" id="UP000218842">
    <property type="component" value="Unassembled WGS sequence"/>
</dbReference>
<organism evidence="1 2">
    <name type="scientific">Mycobacterium avium subsp. hominissuis</name>
    <dbReference type="NCBI Taxonomy" id="439334"/>
    <lineage>
        <taxon>Bacteria</taxon>
        <taxon>Bacillati</taxon>
        <taxon>Actinomycetota</taxon>
        <taxon>Actinomycetes</taxon>
        <taxon>Mycobacteriales</taxon>
        <taxon>Mycobacteriaceae</taxon>
        <taxon>Mycobacterium</taxon>
        <taxon>Mycobacterium avium complex (MAC)</taxon>
    </lineage>
</organism>
<reference evidence="1 2" key="1">
    <citation type="journal article" date="2017" name="Genome Biol. Evol.">
        <title>Population Structure and Local Adaptation of MAC Lung Disease Agent Mycobacterium avium subsp. hominissuis.</title>
        <authorList>
            <person name="Yano H."/>
            <person name="Iwamoto T."/>
            <person name="Nishiuchi Y."/>
            <person name="Nakajima C."/>
            <person name="Starkova D.A."/>
            <person name="Mokrousov I."/>
            <person name="Narvskaya O."/>
            <person name="Yoshida S."/>
            <person name="Arikawa K."/>
            <person name="Nakanishi N."/>
            <person name="Osaki K."/>
            <person name="Nakagawa I."/>
            <person name="Ato M."/>
            <person name="Suzuki Y."/>
            <person name="Maruyama F."/>
        </authorList>
    </citation>
    <scope>NUCLEOTIDE SEQUENCE [LARGE SCALE GENOMIC DNA]</scope>
    <source>
        <strain evidence="1 2">OCU466</strain>
    </source>
</reference>
<dbReference type="AlphaFoldDB" id="A0A2A3LDG7"/>
<name>A0A2A3LDG7_MYCAV</name>
<protein>
    <submittedName>
        <fullName evidence="1">Uncharacterized protein</fullName>
    </submittedName>
</protein>
<dbReference type="EMBL" id="LBGZ01000029">
    <property type="protein sequence ID" value="PBJ39092.1"/>
    <property type="molecule type" value="Genomic_DNA"/>
</dbReference>
<sequence>MSTIVEHDTITWVLNGTHYCDHGHCSQEATIVAASAHNARFCSDHTDRAAATAAEPGFTGWYRILATHYCGTVLVANVHAI</sequence>
<evidence type="ECO:0000313" key="1">
    <source>
        <dbReference type="EMBL" id="PBJ39092.1"/>
    </source>
</evidence>
<comment type="caution">
    <text evidence="1">The sequence shown here is derived from an EMBL/GenBank/DDBJ whole genome shotgun (WGS) entry which is preliminary data.</text>
</comment>
<evidence type="ECO:0000313" key="2">
    <source>
        <dbReference type="Proteomes" id="UP000218842"/>
    </source>
</evidence>
<gene>
    <name evidence="1" type="ORF">XV03_03705</name>
</gene>
<accession>A0A2A3LDG7</accession>
<proteinExistence type="predicted"/>
<dbReference type="RefSeq" id="WP_071321579.1">
    <property type="nucleotide sequence ID" value="NZ_BDNC01000130.1"/>
</dbReference>